<dbReference type="PROSITE" id="PS00022">
    <property type="entry name" value="EGF_1"/>
    <property type="match status" value="1"/>
</dbReference>
<evidence type="ECO:0000259" key="2">
    <source>
        <dbReference type="PROSITE" id="PS00022"/>
    </source>
</evidence>
<dbReference type="GeneID" id="111109177"/>
<reference evidence="5" key="1">
    <citation type="submission" date="2025-08" db="UniProtKB">
        <authorList>
            <consortium name="RefSeq"/>
        </authorList>
    </citation>
    <scope>IDENTIFICATION</scope>
    <source>
        <tissue evidence="5">Whole sample</tissue>
    </source>
</reference>
<evidence type="ECO:0000259" key="3">
    <source>
        <dbReference type="PROSITE" id="PS01186"/>
    </source>
</evidence>
<evidence type="ECO:0000313" key="5">
    <source>
        <dbReference type="RefSeq" id="XP_022300967.1"/>
    </source>
</evidence>
<feature type="domain" description="EGF-like" evidence="2 3">
    <location>
        <begin position="232"/>
        <end position="243"/>
    </location>
</feature>
<dbReference type="PROSITE" id="PS01186">
    <property type="entry name" value="EGF_2"/>
    <property type="match status" value="1"/>
</dbReference>
<gene>
    <name evidence="5" type="primary">LOC111109177</name>
</gene>
<dbReference type="PANTHER" id="PTHR16897">
    <property type="entry name" value="OS10G0105400 PROTEIN"/>
    <property type="match status" value="1"/>
</dbReference>
<dbReference type="RefSeq" id="XP_022300967.1">
    <property type="nucleotide sequence ID" value="XM_022445259.1"/>
</dbReference>
<sequence length="3437" mass="385856">MRMHVRNASIIFLLLHLYFPFVICSYFQALSCYWKCSDSACYDGSGLVTGRPHVVRSDKSCRQTYHTRCYFVGRCKRHRTVYYFTLSCENGYRSYDDDRTSCSHAVCNDLINPLGACSTNLNIMQRNGVYRLENSQGHCQLPEVCTCKSTNFYGQGGACLPCTAIANCHEVQCTTAHDNICVYCHGEVEPKQYYRAYTRDPDPQLCQKACSWRADSTRCFPGQCQDELASKCKCTRGFTGHHCHIMQDFADVKYAMCTLRTGSVDKLDNPSDPNDVSSTDVIWTKETNWLTAETEWHAQYTLQESPPDMTNHYVQKFLYGIVNAIISLQYISGTDYNETTVFDWNCPGVTNDYPVTSAFTCQNVFSLQDNVRFKHNDTLLYIVNVTLGAHAIILNRENNSEERFDYIGTTKQLTYSFRWDTVNPYHCSVLPNNTCSPFLSVSDLTEMSNITFTWSGWTDDLSGLALYEYEVYEMKILHTSFHESQLVQNGTVELSATSVSVNFAEPGMYTVHFSAFDKAGNVKTSRKLILYDNLSIVTVNNKRVTRVETASANTNFTWVSEDTTSVLVKWTGRFMNERHTHNMWLALVNPYHGIESAYDDHDGRRTVDEVPNVQGCVDFLVSFNVDTGSGVRDSRTFTSVDDIKKESDELSVNWIDGDRLDVTVRAVDIFNKTLDENVTVFRDSTPPVIENLWLTKGDRLNISVHSLEEFDQMTIEWIAYDLHSGLHSLFWKLFDNFTGENIIHGHEDIPAQGHTKSLAECNETYSNYSRGANCYLTNHVGAYHKHFQIKPQIKKHGGLIIGKDKGLHDSDYYLEVQVTNNALLTTTMLKKITIDTSPPHTGIIQDGIRGTPEIDFQQSTTLKVHWDGFFDRESGVLFYQYGFHTEHITAEEFVLDTETTLLNETYSTDAVFVVPSEGTYYACVVAYNRALEPSKPVCSDGVTVTSAIPKVKEVAISGAYIKGGIVTDRSKSSFWILQDDRFRKLVENPTRECLDNATIISDLELFPAVYMKNGSYLKVNGSMFCSNTSGSPSVLSPILTKASHITITWKSDNVSIHDYEVGFASISGSSAPDVMAFRSTKQHQRLHVMHSDLPEGTPFYIIIKSISKANVQGIQTIGPCYVDITGPSFTPPIYVNYSKDHLIATWATSAFQDAEDPYPLTYRYAIGHQPYGSEVHSYTHLKSGFACKLTKPPSCTDIDISTIEWGFHGNHTYYVTIKAENVAGLTTYGVSEPYVHNVQLPAEGIVMDVPSNENSQFIDNEDIDFTTSTTSLSAHWTGFYHVYLDMDFQFRAGTTPGGSDVFPSTNIGGNLTFTATGLTLENFKTYYVTITAITSAGNVEVTSDGVTVVEENSPLKGVIVLDGEACDNAVENVTFSHHNLDHRIKCTEDIDYQSSVDTLNAHWNIPSYLQNVTPDMHISIEEQSALNNNWTLFKDFFYNHGHQEVKFTNLVLNPGLEYRFVVKLCAKHICYEPQYSDGVRILANPPTTGRISVKHVNTSSGLEQVIVNMDRFFDPDVSDFNVKYGVVDTYEWAITDQSEIGRTHTKWLELTNYTLSVSKTEMNFSISLNGQLDFSKCRGLAIRGFNKIKMYSTVYSNIKDCDAFDPAFIKPKLVIDAVGKPDPHKDGYGEPIILETNAFWSTPDVDYTPNMNFISAVWPKLRYKSYKVAVLNAKSVDVTTYYLPTNTLSLSDPCSHPDAIKCTSTENEFINVEFDEGELEHGQRYMVCIHSEYTEIIYEKWTQVLPEINECSDGIVVDLTPPVAGKVWIGNKQGVEYQTSTSVLYINWNTFQDVEEFQTISHASGIQNYKLGIGTSIGGNDVIAFFDVGVVNHKALNGAALVNGQTYYATVIATDYANRSTAQTSPPVIIDNTPPFKTDNPITISGRHITSDSEIEACWKNVFYDLESEIHYYEWAIGSNPGYDDIMNYTRAELECGENNEVRKLSFKEGHAYYISVKAYNKAGLISLATSWAYTVDFSPPLNGHVFDIQPNGNSHLDIDFQTDLSKLLVFWEGFFDQHSAIQEYFVSIGTCPECGDVIEEQSVGMTYMLRVDNIHFGPGITYYTTVTACNTADYCTVATSDGVIMDNSPPSLGVVSDGKGLDDIEYQSVRNFIDVRWFGFNDPQSGLAYYVWWAGTSPGGKDVMLEQKIHVTETATALNLTPLMPVGDRIYVTVRAVNRAGLFRDSTSNGFIIDDTPPVLSRGPVFSKDIGIDGKTQFYRTFIKVEWEVGDEESYIEKQYVSLRSHLGGDFDLPSAEVNGIARDFVLSGLNLHDGVVYFVTVISCNGAKMCTSSTSPGILIDTTPPKRGMFAIRTNHAAELHRHVEGSMTWTNYAVNLAWLGFADIHSDVTHYFINIGSRYMSADLNAEPGIPQRVNHSTKGDSRDEGKVQIYRMKTLKLVGKIQHLFISIWAVNKAGLSSALIHSQFRKIPDGTLFLVRRCSATTCEGHCVCAPQDQVCHVNGSLCHDISKHNTNNLLQVLDVMDSDVDVGYTPSDTLLQGKWKIVHRQGRPPLWYQWSIGLTNHEMPTGIFHKEFEVVWHDAGQNDFIIFTTTPGIRLHENLRNSIFVRAWYSDDTFAIFKSDGVVIATEKPSVTNILGSSVTERMMDCAFKDQDFIIESVSFMVDWKNKFIDAAECIKSFHVYISTSPGGHDVWDNANDLSNTENSFRVRRIALVPGVQYYSNVIAYGFSGIHTTESSDGFKTDNNQPTAGVVYDGIGLYDLEYQNTSNIVSAHWHGFSDTGSGLIQYHWCVGFTPEVHNDYLNTECNVHSWENVGMHTTVSRKISVNISNGEVLYSKTYAVDNVNYKSIVAISNGVTIDTTPPQPQYIFHAEKNLAENPSFEDSIKFLPVDKVNKTNICALVPDYYPKMWNLTSGSCAAVVYSARNMARNGRSFLFIKGSIRQLVDHLIVGELYRINFYTSHLLISASRISNKEGFFSIGSVKHIFMLYTKAYRHDEHGKSVTRALVSWHRHTFYFTAKSRSAVLEIGSVDRQTGLFLDDLSLQMVERDHGNQTSGLHVNAHVVYLHKWGSIHGSWSFVEDVSAIKEYKWAIGYTKGGTQIQGFQSAGLNNFAYNANVTLIHNTLVHVTAVASNVAGLQGISYSEPIMVDLTPPDILYVFDGDFSNEDQEAWTDSEVSVNFKATDKESGIEYCEWAIGYQPQGIELQSFKRLSVGQDKSYQDFDYNLLENKTIFSSIRCHNKAGLSSTKSSNGVKICNRPPSTKHATVEFVPLSVTEYPGREHYQSDAYSLKLIWSGFEDFVGIEQYRIQFEGNTESFEQKMSFPVGQDILSTNILNMNMEQGHKTITVQAIGKLLIASDRILYNVTLSNNKPRKDPNRKLSILWHAGKKEFTVNWNKIFSSPHPLYYEISAGTVEGGSDILLWQETTSTSIVFSLPNSVTSWSGLHVHLIVKAITMGGVYEDIKGYIQLPK</sequence>
<dbReference type="OrthoDB" id="6061841at2759"/>
<evidence type="ECO:0000256" key="1">
    <source>
        <dbReference type="SAM" id="SignalP"/>
    </source>
</evidence>
<dbReference type="Proteomes" id="UP000694844">
    <property type="component" value="Chromosome 8"/>
</dbReference>
<dbReference type="InterPro" id="IPR000742">
    <property type="entry name" value="EGF"/>
</dbReference>
<accession>A0A8B8BC11</accession>
<feature type="chain" id="PRO_5034615696" evidence="1">
    <location>
        <begin position="25"/>
        <end position="3437"/>
    </location>
</feature>
<name>A0A8B8BC11_CRAVI</name>
<dbReference type="KEGG" id="cvn:111109177"/>
<dbReference type="PANTHER" id="PTHR16897:SF2">
    <property type="entry name" value="OS03G0226600 PROTEIN"/>
    <property type="match status" value="1"/>
</dbReference>
<protein>
    <submittedName>
        <fullName evidence="5">Uncharacterized protein LOC111109177</fullName>
    </submittedName>
</protein>
<dbReference type="SMART" id="SM00060">
    <property type="entry name" value="FN3"/>
    <property type="match status" value="5"/>
</dbReference>
<evidence type="ECO:0000313" key="4">
    <source>
        <dbReference type="Proteomes" id="UP000694844"/>
    </source>
</evidence>
<organism evidence="4 5">
    <name type="scientific">Crassostrea virginica</name>
    <name type="common">Eastern oyster</name>
    <dbReference type="NCBI Taxonomy" id="6565"/>
    <lineage>
        <taxon>Eukaryota</taxon>
        <taxon>Metazoa</taxon>
        <taxon>Spiralia</taxon>
        <taxon>Lophotrochozoa</taxon>
        <taxon>Mollusca</taxon>
        <taxon>Bivalvia</taxon>
        <taxon>Autobranchia</taxon>
        <taxon>Pteriomorphia</taxon>
        <taxon>Ostreida</taxon>
        <taxon>Ostreoidea</taxon>
        <taxon>Ostreidae</taxon>
        <taxon>Crassostrea</taxon>
    </lineage>
</organism>
<feature type="signal peptide" evidence="1">
    <location>
        <begin position="1"/>
        <end position="24"/>
    </location>
</feature>
<dbReference type="InterPro" id="IPR003961">
    <property type="entry name" value="FN3_dom"/>
</dbReference>
<keyword evidence="4" id="KW-1185">Reference proteome</keyword>
<proteinExistence type="predicted"/>
<keyword evidence="1" id="KW-0732">Signal</keyword>